<keyword evidence="2" id="KW-1185">Reference proteome</keyword>
<accession>A0A9D4ZPB4</accession>
<protein>
    <submittedName>
        <fullName evidence="1">Uncharacterized protein</fullName>
    </submittedName>
</protein>
<organism evidence="1 2">
    <name type="scientific">Adiantum capillus-veneris</name>
    <name type="common">Maidenhair fern</name>
    <dbReference type="NCBI Taxonomy" id="13818"/>
    <lineage>
        <taxon>Eukaryota</taxon>
        <taxon>Viridiplantae</taxon>
        <taxon>Streptophyta</taxon>
        <taxon>Embryophyta</taxon>
        <taxon>Tracheophyta</taxon>
        <taxon>Polypodiopsida</taxon>
        <taxon>Polypodiidae</taxon>
        <taxon>Polypodiales</taxon>
        <taxon>Pteridineae</taxon>
        <taxon>Pteridaceae</taxon>
        <taxon>Vittarioideae</taxon>
        <taxon>Adiantum</taxon>
    </lineage>
</organism>
<evidence type="ECO:0000313" key="2">
    <source>
        <dbReference type="Proteomes" id="UP000886520"/>
    </source>
</evidence>
<sequence>MWDLSSSLQIVPTVMVVLTDVIEDNYSSSDDDVAHPVGTVWHDVNIVLQYAWPYRQLPTWHCNTNTQMT</sequence>
<dbReference type="EMBL" id="JABFUD020000004">
    <property type="protein sequence ID" value="KAI5080816.1"/>
    <property type="molecule type" value="Genomic_DNA"/>
</dbReference>
<dbReference type="Proteomes" id="UP000886520">
    <property type="component" value="Chromosome 4"/>
</dbReference>
<gene>
    <name evidence="1" type="ORF">GOP47_0003999</name>
</gene>
<comment type="caution">
    <text evidence="1">The sequence shown here is derived from an EMBL/GenBank/DDBJ whole genome shotgun (WGS) entry which is preliminary data.</text>
</comment>
<reference evidence="1" key="1">
    <citation type="submission" date="2021-01" db="EMBL/GenBank/DDBJ databases">
        <title>Adiantum capillus-veneris genome.</title>
        <authorList>
            <person name="Fang Y."/>
            <person name="Liao Q."/>
        </authorList>
    </citation>
    <scope>NUCLEOTIDE SEQUENCE</scope>
    <source>
        <strain evidence="1">H3</strain>
        <tissue evidence="1">Leaf</tissue>
    </source>
</reference>
<dbReference type="AlphaFoldDB" id="A0A9D4ZPB4"/>
<evidence type="ECO:0000313" key="1">
    <source>
        <dbReference type="EMBL" id="KAI5080816.1"/>
    </source>
</evidence>
<name>A0A9D4ZPB4_ADICA</name>
<proteinExistence type="predicted"/>